<keyword evidence="2" id="KW-0902">Two-component regulatory system</keyword>
<name>A0A8H3X038_GIGMA</name>
<evidence type="ECO:0000313" key="3">
    <source>
        <dbReference type="EMBL" id="KAF0371637.1"/>
    </source>
</evidence>
<sequence length="264" mass="30324">MNLLSNSIKFTEEGEVIMKILLKSSNDESVKDKKFIKLLIILSDTGIGLNSEFINNWKNDLKLVKINGGEIGVESQLGKGSKFWFTWNVEIVQASYSQKNSKSYINSSKILFDKLTNYSLKRILLVHPFKNIRDAITLCFKDCFDIDSFDTYNEGIKTAKYYKELYNQAPYCMAFINIDENNADEIIKTTLKLREIHNNNLLIIFIVFSNSNGRTLLKKLSKKIGGKIAVIFKPITPKKLLGLYIHNNIEETIINEESLNIFKE</sequence>
<dbReference type="SUPFAM" id="SSF55874">
    <property type="entry name" value="ATPase domain of HSP90 chaperone/DNA topoisomerase II/histidine kinase"/>
    <property type="match status" value="1"/>
</dbReference>
<keyword evidence="1" id="KW-0597">Phosphoprotein</keyword>
<dbReference type="AlphaFoldDB" id="A0A8H3X038"/>
<proteinExistence type="predicted"/>
<evidence type="ECO:0000313" key="4">
    <source>
        <dbReference type="Proteomes" id="UP000439903"/>
    </source>
</evidence>
<accession>A0A8H3X038</accession>
<evidence type="ECO:0000256" key="2">
    <source>
        <dbReference type="ARBA" id="ARBA00023012"/>
    </source>
</evidence>
<dbReference type="Proteomes" id="UP000439903">
    <property type="component" value="Unassembled WGS sequence"/>
</dbReference>
<evidence type="ECO:0000256" key="1">
    <source>
        <dbReference type="ARBA" id="ARBA00022553"/>
    </source>
</evidence>
<dbReference type="PANTHER" id="PTHR45339">
    <property type="entry name" value="HYBRID SIGNAL TRANSDUCTION HISTIDINE KINASE J"/>
    <property type="match status" value="1"/>
</dbReference>
<reference evidence="3 4" key="1">
    <citation type="journal article" date="2019" name="Environ. Microbiol.">
        <title>At the nexus of three kingdoms: the genome of the mycorrhizal fungus Gigaspora margarita provides insights into plant, endobacterial and fungal interactions.</title>
        <authorList>
            <person name="Venice F."/>
            <person name="Ghignone S."/>
            <person name="Salvioli di Fossalunga A."/>
            <person name="Amselem J."/>
            <person name="Novero M."/>
            <person name="Xianan X."/>
            <person name="Sedzielewska Toro K."/>
            <person name="Morin E."/>
            <person name="Lipzen A."/>
            <person name="Grigoriev I.V."/>
            <person name="Henrissat B."/>
            <person name="Martin F.M."/>
            <person name="Bonfante P."/>
        </authorList>
    </citation>
    <scope>NUCLEOTIDE SEQUENCE [LARGE SCALE GENOMIC DNA]</scope>
    <source>
        <strain evidence="3 4">BEG34</strain>
    </source>
</reference>
<protein>
    <submittedName>
        <fullName evidence="3">PAS domain S-box protein</fullName>
    </submittedName>
</protein>
<gene>
    <name evidence="3" type="ORF">F8M41_013172</name>
</gene>
<dbReference type="Gene3D" id="3.30.565.10">
    <property type="entry name" value="Histidine kinase-like ATPase, C-terminal domain"/>
    <property type="match status" value="1"/>
</dbReference>
<dbReference type="EMBL" id="WTPW01002674">
    <property type="protein sequence ID" value="KAF0371637.1"/>
    <property type="molecule type" value="Genomic_DNA"/>
</dbReference>
<dbReference type="PANTHER" id="PTHR45339:SF1">
    <property type="entry name" value="HYBRID SIGNAL TRANSDUCTION HISTIDINE KINASE J"/>
    <property type="match status" value="1"/>
</dbReference>
<keyword evidence="4" id="KW-1185">Reference proteome</keyword>
<comment type="caution">
    <text evidence="3">The sequence shown here is derived from an EMBL/GenBank/DDBJ whole genome shotgun (WGS) entry which is preliminary data.</text>
</comment>
<dbReference type="InterPro" id="IPR036890">
    <property type="entry name" value="HATPase_C_sf"/>
</dbReference>
<organism evidence="3 4">
    <name type="scientific">Gigaspora margarita</name>
    <dbReference type="NCBI Taxonomy" id="4874"/>
    <lineage>
        <taxon>Eukaryota</taxon>
        <taxon>Fungi</taxon>
        <taxon>Fungi incertae sedis</taxon>
        <taxon>Mucoromycota</taxon>
        <taxon>Glomeromycotina</taxon>
        <taxon>Glomeromycetes</taxon>
        <taxon>Diversisporales</taxon>
        <taxon>Gigasporaceae</taxon>
        <taxon>Gigaspora</taxon>
    </lineage>
</organism>
<dbReference type="OrthoDB" id="2446044at2759"/>
<dbReference type="GO" id="GO:0000160">
    <property type="term" value="P:phosphorelay signal transduction system"/>
    <property type="evidence" value="ECO:0007669"/>
    <property type="project" value="UniProtKB-KW"/>
</dbReference>
<feature type="unsure residue" description="D or N" evidence="3">
    <location>
        <position position="184"/>
    </location>
</feature>